<dbReference type="Proteomes" id="UP001491552">
    <property type="component" value="Unassembled WGS sequence"/>
</dbReference>
<keyword evidence="5" id="KW-1185">Reference proteome</keyword>
<gene>
    <name evidence="4" type="ORF">WMO66_09685</name>
</gene>
<proteinExistence type="predicted"/>
<organism evidence="4 5">
    <name type="scientific">Faecousia intestinalis</name>
    <dbReference type="NCBI Taxonomy" id="3133167"/>
    <lineage>
        <taxon>Bacteria</taxon>
        <taxon>Bacillati</taxon>
        <taxon>Bacillota</taxon>
        <taxon>Clostridia</taxon>
        <taxon>Eubacteriales</taxon>
        <taxon>Oscillospiraceae</taxon>
        <taxon>Faecousia</taxon>
    </lineage>
</organism>
<dbReference type="Pfam" id="PF00395">
    <property type="entry name" value="SLH"/>
    <property type="match status" value="2"/>
</dbReference>
<dbReference type="EMBL" id="JBBMFF010000236">
    <property type="protein sequence ID" value="MEQ2511512.1"/>
    <property type="molecule type" value="Genomic_DNA"/>
</dbReference>
<feature type="chain" id="PRO_5045453499" evidence="2">
    <location>
        <begin position="28"/>
        <end position="660"/>
    </location>
</feature>
<feature type="domain" description="SLH" evidence="3">
    <location>
        <begin position="88"/>
        <end position="151"/>
    </location>
</feature>
<dbReference type="RefSeq" id="WP_349136227.1">
    <property type="nucleotide sequence ID" value="NZ_JBBMFF010000236.1"/>
</dbReference>
<keyword evidence="2" id="KW-0732">Signal</keyword>
<reference evidence="4 5" key="1">
    <citation type="submission" date="2024-03" db="EMBL/GenBank/DDBJ databases">
        <title>Human intestinal bacterial collection.</title>
        <authorList>
            <person name="Pauvert C."/>
            <person name="Hitch T.C.A."/>
            <person name="Clavel T."/>
        </authorList>
    </citation>
    <scope>NUCLEOTIDE SEQUENCE [LARGE SCALE GENOMIC DNA]</scope>
    <source>
        <strain evidence="4 5">CLA-AA-H192</strain>
    </source>
</reference>
<evidence type="ECO:0000259" key="3">
    <source>
        <dbReference type="PROSITE" id="PS51272"/>
    </source>
</evidence>
<name>A0ABV1G7W8_9FIRM</name>
<evidence type="ECO:0000313" key="5">
    <source>
        <dbReference type="Proteomes" id="UP001491552"/>
    </source>
</evidence>
<evidence type="ECO:0000256" key="1">
    <source>
        <dbReference type="ARBA" id="ARBA00022737"/>
    </source>
</evidence>
<feature type="domain" description="SLH" evidence="3">
    <location>
        <begin position="27"/>
        <end position="86"/>
    </location>
</feature>
<feature type="signal peptide" evidence="2">
    <location>
        <begin position="1"/>
        <end position="27"/>
    </location>
</feature>
<sequence>MKTWTKRTIAVCLLLALFLTAIPCASAKQYTDVTRSALPDYFDAINYVTDNGIMNGVSTSSFSPNEMVTRAMFITTLYRYAGSPSSFAAVSFTDISSSHYAYNAVKWGVKYNIVTGTTTTTFSPDEQVTREQAMTFLWRYLRNYVGGTPYYYGSISGCGDYSSIYDYARTPMYWAVSNAIIFASGSSKLLYPKAGVYRKELALWITRYGCNVDGIRFGKDNFSFTNTASSFLSPENKRFLISSEHYSRLLRMAGDNEIANIDSQIGGQWGGVCYGMSLSAVLDKKGINAFNENFEKNCKTMYSIKKPSITNTQHIMVRDFQDTTVTVSKTESTINYHQLVRNIWSRMSFKEIWLNNGNTLAPFINDLRKYGIAVVSFSYGDTKPLPGHAIVVYGMPRGNTSGGYDIRFYDPNATAEKTLTISADLKSINIPHNGKTVSAAVICYYVDFYSFMALDVDGDYNLSAASEYNDAETVWLGLDSRGKYEITNANGEALRYNEYSYDGDMDVLKTHVMVNGYDPDIVYLCVPVSDYYNVSISENGNLLHTIWNSSDFSMITGTGIENITISRYNIQMTGKTSDYEVRYFKDNPDKRIVIIDGSVEESFEIAQSGQDDLLTIDCDAPYKCAIKKLLGDVLTEQTCNGGEAITVSATNAILKRVWEE</sequence>
<dbReference type="InterPro" id="IPR001119">
    <property type="entry name" value="SLH_dom"/>
</dbReference>
<accession>A0ABV1G7W8</accession>
<keyword evidence="1" id="KW-0677">Repeat</keyword>
<protein>
    <submittedName>
        <fullName evidence="4">S-layer homology domain-containing protein</fullName>
    </submittedName>
</protein>
<evidence type="ECO:0000256" key="2">
    <source>
        <dbReference type="SAM" id="SignalP"/>
    </source>
</evidence>
<evidence type="ECO:0000313" key="4">
    <source>
        <dbReference type="EMBL" id="MEQ2511512.1"/>
    </source>
</evidence>
<dbReference type="PROSITE" id="PS51272">
    <property type="entry name" value="SLH"/>
    <property type="match status" value="2"/>
</dbReference>
<comment type="caution">
    <text evidence="4">The sequence shown here is derived from an EMBL/GenBank/DDBJ whole genome shotgun (WGS) entry which is preliminary data.</text>
</comment>